<comment type="caution">
    <text evidence="11">The sequence shown here is derived from an EMBL/GenBank/DDBJ whole genome shotgun (WGS) entry which is preliminary data.</text>
</comment>
<dbReference type="PANTHER" id="PTHR30294">
    <property type="entry name" value="MEMBRANE COMPONENT OF ABC TRANSPORTER YHHJ-RELATED"/>
    <property type="match status" value="1"/>
</dbReference>
<feature type="transmembrane region" description="Helical" evidence="8">
    <location>
        <begin position="292"/>
        <end position="312"/>
    </location>
</feature>
<dbReference type="EMBL" id="JARPYR010000001">
    <property type="protein sequence ID" value="MDT2595515.1"/>
    <property type="molecule type" value="Genomic_DNA"/>
</dbReference>
<keyword evidence="6 8" id="KW-1133">Transmembrane helix</keyword>
<dbReference type="Proteomes" id="UP001256547">
    <property type="component" value="Unassembled WGS sequence"/>
</dbReference>
<evidence type="ECO:0000256" key="2">
    <source>
        <dbReference type="ARBA" id="ARBA00007783"/>
    </source>
</evidence>
<evidence type="ECO:0000313" key="12">
    <source>
        <dbReference type="Proteomes" id="UP001245561"/>
    </source>
</evidence>
<dbReference type="Gene3D" id="3.40.1710.10">
    <property type="entry name" value="abc type-2 transporter like domain"/>
    <property type="match status" value="1"/>
</dbReference>
<dbReference type="InterPro" id="IPR047817">
    <property type="entry name" value="ABC2_TM_bact-type"/>
</dbReference>
<dbReference type="PROSITE" id="PS51012">
    <property type="entry name" value="ABC_TM2"/>
    <property type="match status" value="1"/>
</dbReference>
<evidence type="ECO:0000313" key="13">
    <source>
        <dbReference type="Proteomes" id="UP001256547"/>
    </source>
</evidence>
<reference evidence="11 13" key="1">
    <citation type="submission" date="2023-03" db="EMBL/GenBank/DDBJ databases">
        <authorList>
            <person name="Shen W."/>
            <person name="Cai J."/>
        </authorList>
    </citation>
    <scope>NUCLEOTIDE SEQUENCE</scope>
    <source>
        <strain evidence="11">P55-2</strain>
        <strain evidence="10 13">P72-2</strain>
    </source>
</reference>
<dbReference type="RefSeq" id="WP_137602960.1">
    <property type="nucleotide sequence ID" value="NZ_JARPYR010000001.1"/>
</dbReference>
<feature type="transmembrane region" description="Helical" evidence="8">
    <location>
        <begin position="348"/>
        <end position="371"/>
    </location>
</feature>
<feature type="transmembrane region" description="Helical" evidence="8">
    <location>
        <begin position="260"/>
        <end position="285"/>
    </location>
</feature>
<dbReference type="EMBL" id="JARPYT010000001">
    <property type="protein sequence ID" value="MDT2635994.1"/>
    <property type="molecule type" value="Genomic_DNA"/>
</dbReference>
<keyword evidence="5 8" id="KW-0812">Transmembrane</keyword>
<feature type="domain" description="ABC transmembrane type-2" evidence="9">
    <location>
        <begin position="132"/>
        <end position="373"/>
    </location>
</feature>
<evidence type="ECO:0000259" key="9">
    <source>
        <dbReference type="PROSITE" id="PS51012"/>
    </source>
</evidence>
<dbReference type="PANTHER" id="PTHR30294:SF45">
    <property type="entry name" value="LINEARMYCIN RESISTANCE PERMEASE PROTEIN LNRN"/>
    <property type="match status" value="1"/>
</dbReference>
<sequence>MKDILWIIRERFIIWKNHPLQVLFLLGVPLLSIVMYLFIYNSSGTGSANSLTVGIVDQDQSSYSQYFIDTFDKRIQVKELKNQEQADKALADQQVTATLFLPKDFSEKIRQGDLAPVRFRSFQAGEAIDSLKETTKTVYHEVQTIAKFAAASDEESAFDFAAENTPIRFRSFAKDSVSKEMTLQILGFMLMMLLYQSGNFGANSIQNERRNKIYHRLMTTPVSKTAYFIGTAVFAFLAMIFEVVFTVGLMTLAFRIDIGLAAIQLIGMLAAFGLVAVAWSIAIGINSPSQSFASGVQSILFTITSLISGALIPNEIMPDFMQQIARITPQYWVLDGIKQLQNQNNANVWLNLVVLTAFLLLFFSISTYGFMKKKNLEVFD</sequence>
<accession>A0AAP5KNM4</accession>
<dbReference type="AlphaFoldDB" id="A0AAP5KNM4"/>
<protein>
    <submittedName>
        <fullName evidence="11">ABC transporter permease</fullName>
    </submittedName>
</protein>
<gene>
    <name evidence="11" type="ORF">P7D36_00505</name>
    <name evidence="10" type="ORF">P7D39_00505</name>
</gene>
<evidence type="ECO:0000256" key="7">
    <source>
        <dbReference type="ARBA" id="ARBA00023136"/>
    </source>
</evidence>
<evidence type="ECO:0000313" key="10">
    <source>
        <dbReference type="EMBL" id="MDT2595515.1"/>
    </source>
</evidence>
<organism evidence="11 12">
    <name type="scientific">Enterococcus dongliensis</name>
    <dbReference type="NCBI Taxonomy" id="2559925"/>
    <lineage>
        <taxon>Bacteria</taxon>
        <taxon>Bacillati</taxon>
        <taxon>Bacillota</taxon>
        <taxon>Bacilli</taxon>
        <taxon>Lactobacillales</taxon>
        <taxon>Enterococcaceae</taxon>
        <taxon>Enterococcus</taxon>
    </lineage>
</organism>
<feature type="transmembrane region" description="Helical" evidence="8">
    <location>
        <begin position="185"/>
        <end position="205"/>
    </location>
</feature>
<evidence type="ECO:0000256" key="8">
    <source>
        <dbReference type="SAM" id="Phobius"/>
    </source>
</evidence>
<feature type="transmembrane region" description="Helical" evidence="8">
    <location>
        <begin position="226"/>
        <end position="254"/>
    </location>
</feature>
<comment type="similarity">
    <text evidence="2">Belongs to the ABC-2 integral membrane protein family.</text>
</comment>
<evidence type="ECO:0000256" key="3">
    <source>
        <dbReference type="ARBA" id="ARBA00022448"/>
    </source>
</evidence>
<dbReference type="InterPro" id="IPR013525">
    <property type="entry name" value="ABC2_TM"/>
</dbReference>
<evidence type="ECO:0000256" key="4">
    <source>
        <dbReference type="ARBA" id="ARBA00022475"/>
    </source>
</evidence>
<proteinExistence type="inferred from homology"/>
<evidence type="ECO:0000256" key="5">
    <source>
        <dbReference type="ARBA" id="ARBA00022692"/>
    </source>
</evidence>
<keyword evidence="4" id="KW-1003">Cell membrane</keyword>
<keyword evidence="3" id="KW-0813">Transport</keyword>
<dbReference type="GO" id="GO:0140359">
    <property type="term" value="F:ABC-type transporter activity"/>
    <property type="evidence" value="ECO:0007669"/>
    <property type="project" value="InterPro"/>
</dbReference>
<dbReference type="GO" id="GO:0005886">
    <property type="term" value="C:plasma membrane"/>
    <property type="evidence" value="ECO:0007669"/>
    <property type="project" value="UniProtKB-SubCell"/>
</dbReference>
<evidence type="ECO:0000313" key="11">
    <source>
        <dbReference type="EMBL" id="MDT2635994.1"/>
    </source>
</evidence>
<keyword evidence="7 8" id="KW-0472">Membrane</keyword>
<dbReference type="InterPro" id="IPR051449">
    <property type="entry name" value="ABC-2_transporter_component"/>
</dbReference>
<name>A0AAP5KNM4_9ENTE</name>
<feature type="transmembrane region" description="Helical" evidence="8">
    <location>
        <begin position="20"/>
        <end position="39"/>
    </location>
</feature>
<dbReference type="Pfam" id="PF12698">
    <property type="entry name" value="ABC2_membrane_3"/>
    <property type="match status" value="1"/>
</dbReference>
<evidence type="ECO:0000256" key="1">
    <source>
        <dbReference type="ARBA" id="ARBA00004651"/>
    </source>
</evidence>
<evidence type="ECO:0000256" key="6">
    <source>
        <dbReference type="ARBA" id="ARBA00022989"/>
    </source>
</evidence>
<keyword evidence="13" id="KW-1185">Reference proteome</keyword>
<dbReference type="Proteomes" id="UP001245561">
    <property type="component" value="Unassembled WGS sequence"/>
</dbReference>
<comment type="subcellular location">
    <subcellularLocation>
        <location evidence="1">Cell membrane</location>
        <topology evidence="1">Multi-pass membrane protein</topology>
    </subcellularLocation>
</comment>